<dbReference type="Pfam" id="PF01855">
    <property type="entry name" value="POR_N"/>
    <property type="match status" value="1"/>
</dbReference>
<dbReference type="SUPFAM" id="SSF52922">
    <property type="entry name" value="TK C-terminal domain-like"/>
    <property type="match status" value="1"/>
</dbReference>
<dbReference type="SUPFAM" id="SSF52518">
    <property type="entry name" value="Thiamin diphosphate-binding fold (THDP-binding)"/>
    <property type="match status" value="2"/>
</dbReference>
<evidence type="ECO:0000256" key="4">
    <source>
        <dbReference type="ARBA" id="ARBA00017710"/>
    </source>
</evidence>
<evidence type="ECO:0000256" key="7">
    <source>
        <dbReference type="ARBA" id="ARBA00022723"/>
    </source>
</evidence>
<dbReference type="InterPro" id="IPR017721">
    <property type="entry name" value="IorA"/>
</dbReference>
<keyword evidence="8 14" id="KW-0249">Electron transport</keyword>
<dbReference type="Pfam" id="PF00037">
    <property type="entry name" value="Fer4"/>
    <property type="match status" value="1"/>
</dbReference>
<comment type="function">
    <text evidence="1 14">Catalyzes the ferredoxin-dependent oxidative decarboxylation of arylpyruvates.</text>
</comment>
<dbReference type="RefSeq" id="WP_209510432.1">
    <property type="nucleotide sequence ID" value="NZ_JAGGKS010000001.1"/>
</dbReference>
<keyword evidence="7 14" id="KW-0479">Metal-binding</keyword>
<dbReference type="NCBIfam" id="TIGR03336">
    <property type="entry name" value="IOR_alpha"/>
    <property type="match status" value="1"/>
</dbReference>
<evidence type="ECO:0000256" key="13">
    <source>
        <dbReference type="ARBA" id="ARBA00048332"/>
    </source>
</evidence>
<dbReference type="EMBL" id="JAGGKS010000001">
    <property type="protein sequence ID" value="MBP1924686.1"/>
    <property type="molecule type" value="Genomic_DNA"/>
</dbReference>
<sequence>MKELMTGNEAIARGAYEAGVLVASAYPGTPSTEIMENFSQYDGIYAEWAVNEKVACEVAVGASIRGVRTFAAMKHVGLNVAADAFMSFSYHVVNGGFVLVTADEPSMFSSQNEQDNRYYAYFGKTALIEPSDSQDCIDYMKYAFEISEKYETPVLFRVTTRICHSKSIVTLSERIVPPTREFKKDIKKMLMVPAHSRMRHPQIEEQRIAGLLEYSNNCPLNTMEINDTKIGIIANGVSYQYSKEVFKDTVSYLKIGLSNPLPDKMIKEFAQKVDKLYVIEENEPFMETQIKAMGIDCIGKDLFPIYWEFSPELIREKILGITPSVSYQTDAQAPIRPPVLCAGCPHRGLFYELGKYKDKAFFSGDIGCYTLGAGNPLNAMDSSICMGGSITGAHGFEKATEMSGADKFTKSFGLIGDSTFFHSGLTGLVNAVYNNSPITTIIMDNSITGMTGHQENPGTGKTVMGQISPVINIKALCLACGIKEENLITVDPYDLKATKEAIKMGYEATEPFVIITKRECALLKPIIKERSKMKCKVDPDKCRRCKMCLRSGCPALQLGDKVSIDLTQCNGCSVCLQICPFGAIERVGE</sequence>
<keyword evidence="10 14" id="KW-0408">Iron</keyword>
<feature type="domain" description="4Fe-4S ferredoxin-type" evidence="15">
    <location>
        <begin position="533"/>
        <end position="554"/>
    </location>
</feature>
<comment type="subunit">
    <text evidence="2">Heterodimer of the IorA and IorB subunits.</text>
</comment>
<dbReference type="GO" id="GO:0043805">
    <property type="term" value="F:indolepyruvate ferredoxin oxidoreductase activity"/>
    <property type="evidence" value="ECO:0007669"/>
    <property type="project" value="UniProtKB-EC"/>
</dbReference>
<accession>A0ABS4GAG3</accession>
<evidence type="ECO:0000256" key="3">
    <source>
        <dbReference type="ARBA" id="ARBA00012812"/>
    </source>
</evidence>
<dbReference type="EC" id="1.2.7.8" evidence="3 14"/>
<dbReference type="Gene3D" id="3.40.50.970">
    <property type="match status" value="2"/>
</dbReference>
<gene>
    <name evidence="16" type="ORF">J2Z76_000539</name>
</gene>
<evidence type="ECO:0000313" key="17">
    <source>
        <dbReference type="Proteomes" id="UP001519342"/>
    </source>
</evidence>
<reference evidence="16 17" key="1">
    <citation type="submission" date="2021-03" db="EMBL/GenBank/DDBJ databases">
        <title>Genomic Encyclopedia of Type Strains, Phase IV (KMG-IV): sequencing the most valuable type-strain genomes for metagenomic binning, comparative biology and taxonomic classification.</title>
        <authorList>
            <person name="Goeker M."/>
        </authorList>
    </citation>
    <scope>NUCLEOTIDE SEQUENCE [LARGE SCALE GENOMIC DNA]</scope>
    <source>
        <strain evidence="16 17">DSM 24004</strain>
    </source>
</reference>
<evidence type="ECO:0000256" key="14">
    <source>
        <dbReference type="PIRNR" id="PIRNR006439"/>
    </source>
</evidence>
<evidence type="ECO:0000256" key="8">
    <source>
        <dbReference type="ARBA" id="ARBA00022982"/>
    </source>
</evidence>
<evidence type="ECO:0000256" key="9">
    <source>
        <dbReference type="ARBA" id="ARBA00023002"/>
    </source>
</evidence>
<evidence type="ECO:0000259" key="15">
    <source>
        <dbReference type="PROSITE" id="PS51379"/>
    </source>
</evidence>
<protein>
    <recommendedName>
        <fullName evidence="4 14">Indolepyruvate oxidoreductase subunit IorA</fullName>
        <shortName evidence="14">IOR</shortName>
        <ecNumber evidence="3 14">1.2.7.8</ecNumber>
    </recommendedName>
    <alternativeName>
        <fullName evidence="12 14">Indolepyruvate ferredoxin oxidoreductase subunit alpha</fullName>
    </alternativeName>
</protein>
<dbReference type="PROSITE" id="PS00198">
    <property type="entry name" value="4FE4S_FER_1"/>
    <property type="match status" value="1"/>
</dbReference>
<dbReference type="InterPro" id="IPR002880">
    <property type="entry name" value="Pyrv_Fd/Flavodoxin_OxRdtase_N"/>
</dbReference>
<evidence type="ECO:0000256" key="1">
    <source>
        <dbReference type="ARBA" id="ARBA00002995"/>
    </source>
</evidence>
<dbReference type="PIRSF" id="PIRSF006439">
    <property type="entry name" value="Indolepyruvate_ferr_oxidored"/>
    <property type="match status" value="1"/>
</dbReference>
<evidence type="ECO:0000256" key="2">
    <source>
        <dbReference type="ARBA" id="ARBA00011238"/>
    </source>
</evidence>
<comment type="cofactor">
    <cofactor evidence="14">
        <name>[4Fe-4S] cluster</name>
        <dbReference type="ChEBI" id="CHEBI:49883"/>
    </cofactor>
    <text evidence="14">Binds 2 [4Fe-4S] clusters. In this family the first cluster has a non-standard and varying [4Fe-4S] binding motif CX(2)CX(2)CX(4-5)CP.</text>
</comment>
<keyword evidence="5 14" id="KW-0813">Transport</keyword>
<evidence type="ECO:0000256" key="5">
    <source>
        <dbReference type="ARBA" id="ARBA00022448"/>
    </source>
</evidence>
<comment type="caution">
    <text evidence="16">The sequence shown here is derived from an EMBL/GenBank/DDBJ whole genome shotgun (WGS) entry which is preliminary data.</text>
</comment>
<organism evidence="16 17">
    <name type="scientific">Sedimentibacter acidaminivorans</name>
    <dbReference type="NCBI Taxonomy" id="913099"/>
    <lineage>
        <taxon>Bacteria</taxon>
        <taxon>Bacillati</taxon>
        <taxon>Bacillota</taxon>
        <taxon>Tissierellia</taxon>
        <taxon>Sedimentibacter</taxon>
    </lineage>
</organism>
<evidence type="ECO:0000313" key="16">
    <source>
        <dbReference type="EMBL" id="MBP1924686.1"/>
    </source>
</evidence>
<dbReference type="PANTHER" id="PTHR43710:SF5">
    <property type="entry name" value="INDOLEPYRUVATE FERREDOXIN OXIDOREDUCTASE ALPHA SUBUNIT"/>
    <property type="match status" value="1"/>
</dbReference>
<dbReference type="InterPro" id="IPR017900">
    <property type="entry name" value="4Fe4S_Fe_S_CS"/>
</dbReference>
<evidence type="ECO:0000256" key="11">
    <source>
        <dbReference type="ARBA" id="ARBA00023014"/>
    </source>
</evidence>
<evidence type="ECO:0000256" key="12">
    <source>
        <dbReference type="ARBA" id="ARBA00030514"/>
    </source>
</evidence>
<name>A0ABS4GAG3_9FIRM</name>
<keyword evidence="6 14" id="KW-0004">4Fe-4S</keyword>
<keyword evidence="17" id="KW-1185">Reference proteome</keyword>
<dbReference type="InterPro" id="IPR009014">
    <property type="entry name" value="Transketo_C/PFOR_II"/>
</dbReference>
<dbReference type="InterPro" id="IPR029061">
    <property type="entry name" value="THDP-binding"/>
</dbReference>
<dbReference type="Pfam" id="PF02775">
    <property type="entry name" value="TPP_enzyme_C"/>
    <property type="match status" value="1"/>
</dbReference>
<feature type="domain" description="4Fe-4S ferredoxin-type" evidence="15">
    <location>
        <begin position="560"/>
        <end position="589"/>
    </location>
</feature>
<dbReference type="PANTHER" id="PTHR43710">
    <property type="entry name" value="2-HYDROXYACYL-COA LYASE"/>
    <property type="match status" value="1"/>
</dbReference>
<dbReference type="CDD" id="cd07034">
    <property type="entry name" value="TPP_PYR_PFOR_IOR-alpha_like"/>
    <property type="match status" value="1"/>
</dbReference>
<proteinExistence type="predicted"/>
<keyword evidence="11 14" id="KW-0411">Iron-sulfur</keyword>
<evidence type="ECO:0000256" key="6">
    <source>
        <dbReference type="ARBA" id="ARBA00022485"/>
    </source>
</evidence>
<dbReference type="SUPFAM" id="SSF54862">
    <property type="entry name" value="4Fe-4S ferredoxins"/>
    <property type="match status" value="1"/>
</dbReference>
<dbReference type="Proteomes" id="UP001519342">
    <property type="component" value="Unassembled WGS sequence"/>
</dbReference>
<keyword evidence="9 14" id="KW-0560">Oxidoreductase</keyword>
<dbReference type="InterPro" id="IPR017896">
    <property type="entry name" value="4Fe4S_Fe-S-bd"/>
</dbReference>
<dbReference type="CDD" id="cd02008">
    <property type="entry name" value="TPP_IOR_alpha"/>
    <property type="match status" value="1"/>
</dbReference>
<dbReference type="InterPro" id="IPR011766">
    <property type="entry name" value="TPP_enzyme_TPP-bd"/>
</dbReference>
<dbReference type="PROSITE" id="PS51379">
    <property type="entry name" value="4FE4S_FER_2"/>
    <property type="match status" value="2"/>
</dbReference>
<dbReference type="Gene3D" id="3.30.70.20">
    <property type="match status" value="1"/>
</dbReference>
<comment type="catalytic activity">
    <reaction evidence="13 14">
        <text>indole-3-pyruvate + 2 oxidized [2Fe-2S]-[ferredoxin] + CoA = (indol-3-yl)acetyl-CoA + 2 reduced [2Fe-2S]-[ferredoxin] + CO2 + H(+)</text>
        <dbReference type="Rhea" id="RHEA:12645"/>
        <dbReference type="Rhea" id="RHEA-COMP:10000"/>
        <dbReference type="Rhea" id="RHEA-COMP:10001"/>
        <dbReference type="ChEBI" id="CHEBI:15378"/>
        <dbReference type="ChEBI" id="CHEBI:16526"/>
        <dbReference type="ChEBI" id="CHEBI:17640"/>
        <dbReference type="ChEBI" id="CHEBI:33737"/>
        <dbReference type="ChEBI" id="CHEBI:33738"/>
        <dbReference type="ChEBI" id="CHEBI:57271"/>
        <dbReference type="ChEBI" id="CHEBI:57287"/>
        <dbReference type="EC" id="1.2.7.8"/>
    </reaction>
</comment>
<evidence type="ECO:0000256" key="10">
    <source>
        <dbReference type="ARBA" id="ARBA00023004"/>
    </source>
</evidence>
<dbReference type="InterPro" id="IPR045025">
    <property type="entry name" value="HACL1-like"/>
</dbReference>